<organism evidence="1">
    <name type="scientific">viral metagenome</name>
    <dbReference type="NCBI Taxonomy" id="1070528"/>
    <lineage>
        <taxon>unclassified sequences</taxon>
        <taxon>metagenomes</taxon>
        <taxon>organismal metagenomes</taxon>
    </lineage>
</organism>
<evidence type="ECO:0008006" key="2">
    <source>
        <dbReference type="Google" id="ProtNLM"/>
    </source>
</evidence>
<dbReference type="EMBL" id="MN739479">
    <property type="protein sequence ID" value="QHT07100.1"/>
    <property type="molecule type" value="Genomic_DNA"/>
</dbReference>
<reference evidence="1" key="1">
    <citation type="journal article" date="2020" name="Nature">
        <title>Giant virus diversity and host interactions through global metagenomics.</title>
        <authorList>
            <person name="Schulz F."/>
            <person name="Roux S."/>
            <person name="Paez-Espino D."/>
            <person name="Jungbluth S."/>
            <person name="Walsh D.A."/>
            <person name="Denef V.J."/>
            <person name="McMahon K.D."/>
            <person name="Konstantinidis K.T."/>
            <person name="Eloe-Fadrosh E.A."/>
            <person name="Kyrpides N.C."/>
            <person name="Woyke T."/>
        </authorList>
    </citation>
    <scope>NUCLEOTIDE SEQUENCE</scope>
    <source>
        <strain evidence="1">GVMAG-M-3300021962-46</strain>
    </source>
</reference>
<evidence type="ECO:0000313" key="1">
    <source>
        <dbReference type="EMBL" id="QHT07100.1"/>
    </source>
</evidence>
<protein>
    <recommendedName>
        <fullName evidence="2">Protein kinase domain-containing protein</fullName>
    </recommendedName>
</protein>
<sequence>METTLCEEIEKIQITKDVPIPTKKQCHLLVENSYKNPITGRKLDPNAPNGLYRKMVNECKDIQKELDQLAKPKDAPYKPELDIYEDTHKKVLRLRLRNALRKALRPILNHRDTLENRIHYAKVVRTYLNHVQSCIHSSKQNPLKVALFEEKEGHLKEMIYFDRRIGSESVYGTAYLNTGKGLARVLKFSIKIMSDRFTSEVDLLKKMSQLAEKGTSPNMPITYAVKKCITPKDMTLLKNPSAIKLMKTGGYYVVLNELANGDTHDFFKFTYTNREYESVITQMLFALQAFHNLGYVHNDAHLGNFLWHKISPGGFWQYQYNNTIIYVPNTGYLMVLWDPGFAKQKRLPDLYPNIDFYRTIRLLMSISTSKYYQDKNMIGIDIEALRPFDKILYTMISNDLVKSSFIKTFIEVFDNLKLFHHIYYKNKKVNTLPPNSVILNKIPYKL</sequence>
<dbReference type="SUPFAM" id="SSF56112">
    <property type="entry name" value="Protein kinase-like (PK-like)"/>
    <property type="match status" value="1"/>
</dbReference>
<dbReference type="AlphaFoldDB" id="A0A6C0CT97"/>
<proteinExistence type="predicted"/>
<name>A0A6C0CT97_9ZZZZ</name>
<dbReference type="InterPro" id="IPR011009">
    <property type="entry name" value="Kinase-like_dom_sf"/>
</dbReference>
<accession>A0A6C0CT97</accession>